<evidence type="ECO:0000313" key="2">
    <source>
        <dbReference type="Proteomes" id="UP000324222"/>
    </source>
</evidence>
<dbReference type="EMBL" id="VSRR010000719">
    <property type="protein sequence ID" value="MPC18894.1"/>
    <property type="molecule type" value="Genomic_DNA"/>
</dbReference>
<keyword evidence="2" id="KW-1185">Reference proteome</keyword>
<organism evidence="1 2">
    <name type="scientific">Portunus trituberculatus</name>
    <name type="common">Swimming crab</name>
    <name type="synonym">Neptunus trituberculatus</name>
    <dbReference type="NCBI Taxonomy" id="210409"/>
    <lineage>
        <taxon>Eukaryota</taxon>
        <taxon>Metazoa</taxon>
        <taxon>Ecdysozoa</taxon>
        <taxon>Arthropoda</taxon>
        <taxon>Crustacea</taxon>
        <taxon>Multicrustacea</taxon>
        <taxon>Malacostraca</taxon>
        <taxon>Eumalacostraca</taxon>
        <taxon>Eucarida</taxon>
        <taxon>Decapoda</taxon>
        <taxon>Pleocyemata</taxon>
        <taxon>Brachyura</taxon>
        <taxon>Eubrachyura</taxon>
        <taxon>Portunoidea</taxon>
        <taxon>Portunidae</taxon>
        <taxon>Portuninae</taxon>
        <taxon>Portunus</taxon>
    </lineage>
</organism>
<comment type="caution">
    <text evidence="1">The sequence shown here is derived from an EMBL/GenBank/DDBJ whole genome shotgun (WGS) entry which is preliminary data.</text>
</comment>
<dbReference type="Proteomes" id="UP000324222">
    <property type="component" value="Unassembled WGS sequence"/>
</dbReference>
<reference evidence="1 2" key="1">
    <citation type="submission" date="2019-05" db="EMBL/GenBank/DDBJ databases">
        <title>Another draft genome of Portunus trituberculatus and its Hox gene families provides insights of decapod evolution.</title>
        <authorList>
            <person name="Jeong J.-H."/>
            <person name="Song I."/>
            <person name="Kim S."/>
            <person name="Choi T."/>
            <person name="Kim D."/>
            <person name="Ryu S."/>
            <person name="Kim W."/>
        </authorList>
    </citation>
    <scope>NUCLEOTIDE SEQUENCE [LARGE SCALE GENOMIC DNA]</scope>
    <source>
        <tissue evidence="1">Muscle</tissue>
    </source>
</reference>
<name>A0A5B7DC26_PORTR</name>
<gene>
    <name evidence="1" type="ORF">E2C01_011791</name>
</gene>
<dbReference type="AlphaFoldDB" id="A0A5B7DC26"/>
<evidence type="ECO:0000313" key="1">
    <source>
        <dbReference type="EMBL" id="MPC18894.1"/>
    </source>
</evidence>
<sequence length="175" mass="18991">MCWIFELKNTSVSYHSVLQYTELQSQGRGIGDGAPWTKEGVDSLSLETRNERPKLATPTLTKATLNTSLPSVLLFKSTPALPKGTFNTSLPSVLFFKSLFGVPHAFVGGMGKVYEADINGRPVVLVSVPALRLTRGIRLTPAHLLPGGLPSSRAWPLMNVGRMRHCDGWQAGVFG</sequence>
<proteinExistence type="predicted"/>
<protein>
    <submittedName>
        <fullName evidence="1">Uncharacterized protein</fullName>
    </submittedName>
</protein>
<accession>A0A5B7DC26</accession>